<keyword evidence="10" id="KW-1185">Reference proteome</keyword>
<dbReference type="Pfam" id="PF12680">
    <property type="entry name" value="SnoaL_2"/>
    <property type="match status" value="1"/>
</dbReference>
<gene>
    <name evidence="9" type="ORF">JOF36_004016</name>
</gene>
<dbReference type="InterPro" id="IPR013249">
    <property type="entry name" value="RNA_pol_sigma70_r4_t2"/>
</dbReference>
<dbReference type="RefSeq" id="WP_210029125.1">
    <property type="nucleotide sequence ID" value="NZ_JAGINU010000001.1"/>
</dbReference>
<dbReference type="InterPro" id="IPR014305">
    <property type="entry name" value="RNA_pol_sigma-G_actinobac"/>
</dbReference>
<evidence type="ECO:0000259" key="8">
    <source>
        <dbReference type="Pfam" id="PF12680"/>
    </source>
</evidence>
<dbReference type="NCBIfam" id="TIGR02960">
    <property type="entry name" value="SigX5"/>
    <property type="match status" value="1"/>
</dbReference>
<dbReference type="InterPro" id="IPR039425">
    <property type="entry name" value="RNA_pol_sigma-70-like"/>
</dbReference>
<dbReference type="InterPro" id="IPR036388">
    <property type="entry name" value="WH-like_DNA-bd_sf"/>
</dbReference>
<sequence length="343" mass="37445">MAERTVGVVRRPESLAAAQSGDEVAFASLVDPYRSELQAHCYRMLASVHDAEDVMQEALLRAWQAFPGFQGRSSLRTWLYRIATNSCLNLIESRSRRFLPVDLGPAVDQVPGEAFWIGPCPGPSAAPGAEQSSPAGRYELRESLELAFVAALQYVPPNQRAALILRDVLGFSAQDAADALDTTTTAVNSALQHARTTVKARIPERSQQTTLRRLGDAGTRRIVQRYVRALEAADVAAVVSMLAEDATWSMPPLPAWYRGHDAISRFLDAGPFTARWRHLPTWANGQPAVACYTWDEAGGSYVAQVIDVLTLDGEQITAVTSFVDPSLFPRFDLPAQLPCCGCT</sequence>
<dbReference type="Gene3D" id="3.10.450.50">
    <property type="match status" value="1"/>
</dbReference>
<dbReference type="InterPro" id="IPR013324">
    <property type="entry name" value="RNA_pol_sigma_r3/r4-like"/>
</dbReference>
<dbReference type="SUPFAM" id="SSF88946">
    <property type="entry name" value="Sigma2 domain of RNA polymerase sigma factors"/>
    <property type="match status" value="1"/>
</dbReference>
<dbReference type="InterPro" id="IPR032710">
    <property type="entry name" value="NTF2-like_dom_sf"/>
</dbReference>
<evidence type="ECO:0000259" key="6">
    <source>
        <dbReference type="Pfam" id="PF04542"/>
    </source>
</evidence>
<evidence type="ECO:0000259" key="7">
    <source>
        <dbReference type="Pfam" id="PF08281"/>
    </source>
</evidence>
<dbReference type="InterPro" id="IPR037401">
    <property type="entry name" value="SnoaL-like"/>
</dbReference>
<evidence type="ECO:0000256" key="1">
    <source>
        <dbReference type="ARBA" id="ARBA00010641"/>
    </source>
</evidence>
<dbReference type="SUPFAM" id="SSF54427">
    <property type="entry name" value="NTF2-like"/>
    <property type="match status" value="1"/>
</dbReference>
<organism evidence="9 10">
    <name type="scientific">Pseudonocardia parietis</name>
    <dbReference type="NCBI Taxonomy" id="570936"/>
    <lineage>
        <taxon>Bacteria</taxon>
        <taxon>Bacillati</taxon>
        <taxon>Actinomycetota</taxon>
        <taxon>Actinomycetes</taxon>
        <taxon>Pseudonocardiales</taxon>
        <taxon>Pseudonocardiaceae</taxon>
        <taxon>Pseudonocardia</taxon>
    </lineage>
</organism>
<feature type="domain" description="SnoaL-like" evidence="8">
    <location>
        <begin position="223"/>
        <end position="318"/>
    </location>
</feature>
<dbReference type="PANTHER" id="PTHR43133">
    <property type="entry name" value="RNA POLYMERASE ECF-TYPE SIGMA FACTO"/>
    <property type="match status" value="1"/>
</dbReference>
<reference evidence="9 10" key="1">
    <citation type="submission" date="2021-03" db="EMBL/GenBank/DDBJ databases">
        <title>Sequencing the genomes of 1000 actinobacteria strains.</title>
        <authorList>
            <person name="Klenk H.-P."/>
        </authorList>
    </citation>
    <scope>NUCLEOTIDE SEQUENCE [LARGE SCALE GENOMIC DNA]</scope>
    <source>
        <strain evidence="9 10">DSM 45256</strain>
    </source>
</reference>
<keyword evidence="3" id="KW-0805">Transcription regulation</keyword>
<evidence type="ECO:0000256" key="2">
    <source>
        <dbReference type="ARBA" id="ARBA00011344"/>
    </source>
</evidence>
<comment type="similarity">
    <text evidence="1">Belongs to the sigma-70 factor family. ECF subfamily.</text>
</comment>
<dbReference type="Gene3D" id="1.10.10.10">
    <property type="entry name" value="Winged helix-like DNA-binding domain superfamily/Winged helix DNA-binding domain"/>
    <property type="match status" value="1"/>
</dbReference>
<dbReference type="EMBL" id="JAGINU010000001">
    <property type="protein sequence ID" value="MBP2368320.1"/>
    <property type="molecule type" value="Genomic_DNA"/>
</dbReference>
<dbReference type="InterPro" id="IPR014284">
    <property type="entry name" value="RNA_pol_sigma-70_dom"/>
</dbReference>
<evidence type="ECO:0000256" key="3">
    <source>
        <dbReference type="ARBA" id="ARBA00023015"/>
    </source>
</evidence>
<feature type="domain" description="RNA polymerase sigma factor 70 region 4 type 2" evidence="7">
    <location>
        <begin position="147"/>
        <end position="196"/>
    </location>
</feature>
<dbReference type="NCBIfam" id="NF006089">
    <property type="entry name" value="PRK08241.1"/>
    <property type="match status" value="1"/>
</dbReference>
<comment type="subunit">
    <text evidence="2">Interacts transiently with the RNA polymerase catalytic core formed by RpoA, RpoB, RpoC and RpoZ (2 alpha, 1 beta, 1 beta' and 1 omega subunit) to form the RNA polymerase holoenzyme that can initiate transcription.</text>
</comment>
<feature type="domain" description="RNA polymerase sigma-70 region 2" evidence="6">
    <location>
        <begin position="29"/>
        <end position="97"/>
    </location>
</feature>
<proteinExistence type="inferred from homology"/>
<dbReference type="Proteomes" id="UP001519295">
    <property type="component" value="Unassembled WGS sequence"/>
</dbReference>
<dbReference type="NCBIfam" id="TIGR02937">
    <property type="entry name" value="sigma70-ECF"/>
    <property type="match status" value="1"/>
</dbReference>
<dbReference type="SUPFAM" id="SSF88659">
    <property type="entry name" value="Sigma3 and sigma4 domains of RNA polymerase sigma factors"/>
    <property type="match status" value="1"/>
</dbReference>
<dbReference type="InterPro" id="IPR013325">
    <property type="entry name" value="RNA_pol_sigma_r2"/>
</dbReference>
<keyword evidence="5" id="KW-0804">Transcription</keyword>
<accession>A0ABS4VWL8</accession>
<keyword evidence="4" id="KW-0731">Sigma factor</keyword>
<dbReference type="InterPro" id="IPR007627">
    <property type="entry name" value="RNA_pol_sigma70_r2"/>
</dbReference>
<dbReference type="Gene3D" id="1.10.1740.10">
    <property type="match status" value="1"/>
</dbReference>
<evidence type="ECO:0000256" key="4">
    <source>
        <dbReference type="ARBA" id="ARBA00023082"/>
    </source>
</evidence>
<evidence type="ECO:0000256" key="5">
    <source>
        <dbReference type="ARBA" id="ARBA00023163"/>
    </source>
</evidence>
<dbReference type="PANTHER" id="PTHR43133:SF65">
    <property type="entry name" value="ECF RNA POLYMERASE SIGMA FACTOR SIGG"/>
    <property type="match status" value="1"/>
</dbReference>
<comment type="caution">
    <text evidence="9">The sequence shown here is derived from an EMBL/GenBank/DDBJ whole genome shotgun (WGS) entry which is preliminary data.</text>
</comment>
<protein>
    <submittedName>
        <fullName evidence="9">RNA polymerase sigma-70 factor (ECF subfamily)</fullName>
    </submittedName>
</protein>
<evidence type="ECO:0000313" key="9">
    <source>
        <dbReference type="EMBL" id="MBP2368320.1"/>
    </source>
</evidence>
<evidence type="ECO:0000313" key="10">
    <source>
        <dbReference type="Proteomes" id="UP001519295"/>
    </source>
</evidence>
<name>A0ABS4VWL8_9PSEU</name>
<dbReference type="Pfam" id="PF08281">
    <property type="entry name" value="Sigma70_r4_2"/>
    <property type="match status" value="1"/>
</dbReference>
<dbReference type="Pfam" id="PF04542">
    <property type="entry name" value="Sigma70_r2"/>
    <property type="match status" value="1"/>
</dbReference>